<evidence type="ECO:0000256" key="1">
    <source>
        <dbReference type="SAM" id="MobiDB-lite"/>
    </source>
</evidence>
<comment type="caution">
    <text evidence="2">The sequence shown here is derived from an EMBL/GenBank/DDBJ whole genome shotgun (WGS) entry which is preliminary data.</text>
</comment>
<dbReference type="AlphaFoldDB" id="A0A484AMI4"/>
<organism evidence="2 3">
    <name type="scientific">Drosophila navojoa</name>
    <name type="common">Fruit fly</name>
    <dbReference type="NCBI Taxonomy" id="7232"/>
    <lineage>
        <taxon>Eukaryota</taxon>
        <taxon>Metazoa</taxon>
        <taxon>Ecdysozoa</taxon>
        <taxon>Arthropoda</taxon>
        <taxon>Hexapoda</taxon>
        <taxon>Insecta</taxon>
        <taxon>Pterygota</taxon>
        <taxon>Neoptera</taxon>
        <taxon>Endopterygota</taxon>
        <taxon>Diptera</taxon>
        <taxon>Brachycera</taxon>
        <taxon>Muscomorpha</taxon>
        <taxon>Ephydroidea</taxon>
        <taxon>Drosophilidae</taxon>
        <taxon>Drosophila</taxon>
    </lineage>
</organism>
<proteinExistence type="predicted"/>
<feature type="non-terminal residue" evidence="2">
    <location>
        <position position="67"/>
    </location>
</feature>
<feature type="compositionally biased region" description="Basic and acidic residues" evidence="1">
    <location>
        <begin position="49"/>
        <end position="67"/>
    </location>
</feature>
<accession>A0A484AMI4</accession>
<dbReference type="EMBL" id="LSRL02008413">
    <property type="protein sequence ID" value="TDG38199.1"/>
    <property type="molecule type" value="Genomic_DNA"/>
</dbReference>
<evidence type="ECO:0000313" key="2">
    <source>
        <dbReference type="EMBL" id="TDG38199.1"/>
    </source>
</evidence>
<evidence type="ECO:0000313" key="3">
    <source>
        <dbReference type="Proteomes" id="UP000295192"/>
    </source>
</evidence>
<keyword evidence="3" id="KW-1185">Reference proteome</keyword>
<protein>
    <submittedName>
        <fullName evidence="2">Uncharacterized protein</fullName>
    </submittedName>
</protein>
<feature type="region of interest" description="Disordered" evidence="1">
    <location>
        <begin position="47"/>
        <end position="67"/>
    </location>
</feature>
<name>A0A484AMI4_DRONA</name>
<reference evidence="2 3" key="1">
    <citation type="journal article" date="2019" name="J. Hered.">
        <title>An Improved Genome Assembly for Drosophila navojoa, the Basal Species in the mojavensis Cluster.</title>
        <authorList>
            <person name="Vanderlinde T."/>
            <person name="Dupim E.G."/>
            <person name="Nazario-Yepiz N.O."/>
            <person name="Carvalho A.B."/>
        </authorList>
    </citation>
    <scope>NUCLEOTIDE SEQUENCE [LARGE SCALE GENOMIC DNA]</scope>
    <source>
        <strain evidence="2">Navoj_Jal97</strain>
        <tissue evidence="2">Whole organism</tissue>
    </source>
</reference>
<gene>
    <name evidence="2" type="ORF">AWZ03_015379</name>
</gene>
<sequence>MSVSKKELSEIRESLGRFEATVSLLTNQNAAQREELKEALAKINTLEGDLARERESRNPTVEEERPL</sequence>
<dbReference type="Proteomes" id="UP000295192">
    <property type="component" value="Unassembled WGS sequence"/>
</dbReference>